<evidence type="ECO:0000259" key="3">
    <source>
        <dbReference type="Pfam" id="PF20434"/>
    </source>
</evidence>
<feature type="transmembrane region" description="Helical" evidence="2">
    <location>
        <begin position="270"/>
        <end position="295"/>
    </location>
</feature>
<keyword evidence="5" id="KW-1185">Reference proteome</keyword>
<keyword evidence="1" id="KW-0378">Hydrolase</keyword>
<dbReference type="PANTHER" id="PTHR48081">
    <property type="entry name" value="AB HYDROLASE SUPERFAMILY PROTEIN C4A8.06C"/>
    <property type="match status" value="1"/>
</dbReference>
<dbReference type="AlphaFoldDB" id="A0A813EN34"/>
<dbReference type="SUPFAM" id="SSF53474">
    <property type="entry name" value="alpha/beta-Hydrolases"/>
    <property type="match status" value="1"/>
</dbReference>
<dbReference type="Gene3D" id="3.40.50.1820">
    <property type="entry name" value="alpha/beta hydrolase"/>
    <property type="match status" value="1"/>
</dbReference>
<dbReference type="InterPro" id="IPR029058">
    <property type="entry name" value="AB_hydrolase_fold"/>
</dbReference>
<evidence type="ECO:0000313" key="4">
    <source>
        <dbReference type="EMBL" id="CAE8599777.1"/>
    </source>
</evidence>
<name>A0A813EN34_POLGL</name>
<protein>
    <recommendedName>
        <fullName evidence="3">BD-FAE-like domain-containing protein</fullName>
    </recommendedName>
</protein>
<dbReference type="EMBL" id="CAJNNV010011471">
    <property type="protein sequence ID" value="CAE8599777.1"/>
    <property type="molecule type" value="Genomic_DNA"/>
</dbReference>
<feature type="transmembrane region" description="Helical" evidence="2">
    <location>
        <begin position="37"/>
        <end position="63"/>
    </location>
</feature>
<evidence type="ECO:0000256" key="1">
    <source>
        <dbReference type="ARBA" id="ARBA00022801"/>
    </source>
</evidence>
<reference evidence="4" key="1">
    <citation type="submission" date="2021-02" db="EMBL/GenBank/DDBJ databases">
        <authorList>
            <person name="Dougan E. K."/>
            <person name="Rhodes N."/>
            <person name="Thang M."/>
            <person name="Chan C."/>
        </authorList>
    </citation>
    <scope>NUCLEOTIDE SEQUENCE</scope>
</reference>
<dbReference type="Proteomes" id="UP000654075">
    <property type="component" value="Unassembled WGS sequence"/>
</dbReference>
<comment type="caution">
    <text evidence="4">The sequence shown here is derived from an EMBL/GenBank/DDBJ whole genome shotgun (WGS) entry which is preliminary data.</text>
</comment>
<accession>A0A813EN34</accession>
<dbReference type="Pfam" id="PF20434">
    <property type="entry name" value="BD-FAE"/>
    <property type="match status" value="1"/>
</dbReference>
<evidence type="ECO:0000313" key="5">
    <source>
        <dbReference type="Proteomes" id="UP000654075"/>
    </source>
</evidence>
<keyword evidence="2" id="KW-1133">Transmembrane helix</keyword>
<evidence type="ECO:0000256" key="2">
    <source>
        <dbReference type="SAM" id="Phobius"/>
    </source>
</evidence>
<feature type="domain" description="BD-FAE-like" evidence="3">
    <location>
        <begin position="351"/>
        <end position="459"/>
    </location>
</feature>
<dbReference type="InterPro" id="IPR050300">
    <property type="entry name" value="GDXG_lipolytic_enzyme"/>
</dbReference>
<dbReference type="InterPro" id="IPR049492">
    <property type="entry name" value="BD-FAE-like_dom"/>
</dbReference>
<feature type="transmembrane region" description="Helical" evidence="2">
    <location>
        <begin position="94"/>
        <end position="114"/>
    </location>
</feature>
<dbReference type="PANTHER" id="PTHR48081:SF13">
    <property type="entry name" value="ALPHA_BETA HYDROLASE"/>
    <property type="match status" value="1"/>
</dbReference>
<feature type="transmembrane region" description="Helical" evidence="2">
    <location>
        <begin position="70"/>
        <end position="88"/>
    </location>
</feature>
<sequence length="580" mass="61367">MAFDPGLCAKLCLHTFLAARWSLLPLAALLYSGSLLAAFQLAGSFCGWSLTLLVANLVASIYVTRGGLKAAPALGACLAVLGLAALLLSRVQALGPLLAAALVIYCAASALFSWLCVSREFLLVGVYRAFLAAEAVVGLAIGWALRLAASSLLADEEERIEVGEWRLWVLVEVIYVAGWLQLAAQALACFCSMTCASPPVSSPDGSADTELLAVPNEMSTSELRPIPNQMSASGLAAAPDCLEAALMEDRDGASAHLPGSKGGLLRKRCVMSLSLVAASICLAWLVAGTAAFLWYQAFPGGEVYTITGAADAQPCTGCYCNRADGDIEITRGVTYGAALDPSTGQIQDLVLDIYRRKEPRNGSLPAPALLLIHGGNFFEGGRDDGYVVGEAAYWARRGFVAFSIDYRLEASQYLAQNAAVRDAVFDAKAAVRFVAKHSRVLGVDPERIAAWGFSAGAIAAGSLSFVAAEGDSGNPGYPSKIAAAVGISGCLWPFLLHSPRNLQPTPWFDVHGDQDAVVFPFLAAVTHTYLRETLGVPEVANQLAWIKGAKHVPWSSDVQRVLRPKIQAFLTTALKLPDMC</sequence>
<dbReference type="GO" id="GO:0016787">
    <property type="term" value="F:hydrolase activity"/>
    <property type="evidence" value="ECO:0007669"/>
    <property type="project" value="UniProtKB-KW"/>
</dbReference>
<feature type="transmembrane region" description="Helical" evidence="2">
    <location>
        <begin position="165"/>
        <end position="184"/>
    </location>
</feature>
<proteinExistence type="predicted"/>
<dbReference type="OrthoDB" id="418374at2759"/>
<keyword evidence="2" id="KW-0812">Transmembrane</keyword>
<organism evidence="4 5">
    <name type="scientific">Polarella glacialis</name>
    <name type="common">Dinoflagellate</name>
    <dbReference type="NCBI Taxonomy" id="89957"/>
    <lineage>
        <taxon>Eukaryota</taxon>
        <taxon>Sar</taxon>
        <taxon>Alveolata</taxon>
        <taxon>Dinophyceae</taxon>
        <taxon>Suessiales</taxon>
        <taxon>Suessiaceae</taxon>
        <taxon>Polarella</taxon>
    </lineage>
</organism>
<gene>
    <name evidence="4" type="ORF">PGLA1383_LOCUS18122</name>
</gene>
<feature type="transmembrane region" description="Helical" evidence="2">
    <location>
        <begin position="121"/>
        <end position="145"/>
    </location>
</feature>
<keyword evidence="2" id="KW-0472">Membrane</keyword>